<dbReference type="InterPro" id="IPR011990">
    <property type="entry name" value="TPR-like_helical_dom_sf"/>
</dbReference>
<feature type="region of interest" description="Disordered" evidence="3">
    <location>
        <begin position="1099"/>
        <end position="1118"/>
    </location>
</feature>
<accession>A0A1Q9EBP2</accession>
<feature type="region of interest" description="Disordered" evidence="3">
    <location>
        <begin position="1284"/>
        <end position="1304"/>
    </location>
</feature>
<dbReference type="Proteomes" id="UP000186817">
    <property type="component" value="Unassembled WGS sequence"/>
</dbReference>
<organism evidence="5 6">
    <name type="scientific">Symbiodinium microadriaticum</name>
    <name type="common">Dinoflagellate</name>
    <name type="synonym">Zooxanthella microadriatica</name>
    <dbReference type="NCBI Taxonomy" id="2951"/>
    <lineage>
        <taxon>Eukaryota</taxon>
        <taxon>Sar</taxon>
        <taxon>Alveolata</taxon>
        <taxon>Dinophyceae</taxon>
        <taxon>Suessiales</taxon>
        <taxon>Symbiodiniaceae</taxon>
        <taxon>Symbiodinium</taxon>
    </lineage>
</organism>
<feature type="domain" description="Calpain catalytic" evidence="4">
    <location>
        <begin position="1216"/>
        <end position="1329"/>
    </location>
</feature>
<dbReference type="SUPFAM" id="SSF51445">
    <property type="entry name" value="(Trans)glycosidases"/>
    <property type="match status" value="1"/>
</dbReference>
<dbReference type="PROSITE" id="PS50203">
    <property type="entry name" value="CALPAIN_CAT"/>
    <property type="match status" value="1"/>
</dbReference>
<dbReference type="NCBIfam" id="TIGR00756">
    <property type="entry name" value="PPR"/>
    <property type="match status" value="3"/>
</dbReference>
<evidence type="ECO:0000256" key="2">
    <source>
        <dbReference type="PROSITE-ProRule" id="PRU00708"/>
    </source>
</evidence>
<dbReference type="OrthoDB" id="424753at2759"/>
<protein>
    <submittedName>
        <fullName evidence="5">Pentatricopeptide repeat-containing protein, mitochondrial</fullName>
    </submittedName>
</protein>
<feature type="repeat" description="PPR" evidence="2">
    <location>
        <begin position="408"/>
        <end position="442"/>
    </location>
</feature>
<dbReference type="GO" id="GO:0006508">
    <property type="term" value="P:proteolysis"/>
    <property type="evidence" value="ECO:0007669"/>
    <property type="project" value="InterPro"/>
</dbReference>
<dbReference type="PANTHER" id="PTHR47931">
    <property type="entry name" value="OS01G0228400 PROTEIN"/>
    <property type="match status" value="1"/>
</dbReference>
<name>A0A1Q9EBP2_SYMMI</name>
<dbReference type="Pfam" id="PF13041">
    <property type="entry name" value="PPR_2"/>
    <property type="match status" value="2"/>
</dbReference>
<evidence type="ECO:0000313" key="5">
    <source>
        <dbReference type="EMBL" id="OLQ04823.1"/>
    </source>
</evidence>
<dbReference type="Pfam" id="PF00648">
    <property type="entry name" value="Peptidase_C2"/>
    <property type="match status" value="1"/>
</dbReference>
<dbReference type="Gene3D" id="1.25.40.10">
    <property type="entry name" value="Tetratricopeptide repeat domain"/>
    <property type="match status" value="3"/>
</dbReference>
<dbReference type="GO" id="GO:0004198">
    <property type="term" value="F:calcium-dependent cysteine-type endopeptidase activity"/>
    <property type="evidence" value="ECO:0007669"/>
    <property type="project" value="InterPro"/>
</dbReference>
<dbReference type="PROSITE" id="PS51375">
    <property type="entry name" value="PPR"/>
    <property type="match status" value="4"/>
</dbReference>
<evidence type="ECO:0000256" key="1">
    <source>
        <dbReference type="PROSITE-ProRule" id="PRU00239"/>
    </source>
</evidence>
<dbReference type="PANTHER" id="PTHR47931:SF2">
    <property type="entry name" value="OS01G0228400 PROTEIN"/>
    <property type="match status" value="1"/>
</dbReference>
<evidence type="ECO:0000256" key="3">
    <source>
        <dbReference type="SAM" id="MobiDB-lite"/>
    </source>
</evidence>
<dbReference type="Pfam" id="PF13812">
    <property type="entry name" value="PPR_3"/>
    <property type="match status" value="1"/>
</dbReference>
<keyword evidence="6" id="KW-1185">Reference proteome</keyword>
<proteinExistence type="predicted"/>
<dbReference type="InterPro" id="IPR017853">
    <property type="entry name" value="GH"/>
</dbReference>
<dbReference type="Gene3D" id="3.90.70.10">
    <property type="entry name" value="Cysteine proteinases"/>
    <property type="match status" value="1"/>
</dbReference>
<dbReference type="InterPro" id="IPR002885">
    <property type="entry name" value="PPR_rpt"/>
</dbReference>
<sequence length="1797" mass="199279">MLSQPSAVRFRPYGHWHPLLAKRSKHAGTTCNEASVRRAAGQWGGSLLALAASQRKTRTRGKWETQQRAADDEVLASNPSAETLQKDAESPLRTSASWHAKLRRVCCTCDYDMIARIAVSVGSSDSADLVEMVAYECVRRPFVFFARVLRACRLRDVPPLFSVQLYHLVEPWLREQCATSATWEAVLYALALQALEAREAPDEAFKLLADMETGADPRLPEPTNAAYCILVQAVAASQGERAARQLLSRSAAFLLPADPVIYLVLAAVHSNSNIDMAKTLVRKGEMLSRSWKTCRLLDEYQPDALYNTLLAAYRRMGRLRDGFAVLGVMQQHGIQPTVVSFGILQQACWGHPDAAIEIRQLLRLMEVMEVTPDTINYNALIKAYSDTGQLTMALQVANRMREAGIIWDRFTYQYLLGAMVGSEQAELAVRLLTGMRSDGVRPRAKHYIAVFVGLAQAGFYEDSVRVFQRLVSMGPQYASLYAYNVMMGIQCRRGDMETALQTFESIREAGMEPNAMSFRILLEGYVVAGDWISALDVQAPFQEFRDRLRRISTDASVTEAGREAARQELKNKRQWTKAYYLLIDAALWKDEWVRAVSLVKDLVDQGLPAHPVRHARLVRDLKFYYAGSEQDAGVGVDADVVFLRVPDSEGSSPASAEENTRNDWITCVPNIPRPVESLEPPMTSSSEQIPLHVLAASFAPQWIYSGSTSFNLDSIPDLCKRMLGRLEGEDAFAVDPKAAYSLIYAYYHTTLHRRPVVSRQIPAREEILARAEPETIESLQELFDSKGWPGRAPHGYLFMRPASANLDALLVLLGLAASHPESVLLLRSEDSQNRRFLADECKTRRYRALAVTLSSTLAAMPAAALVNTRMLVASIDMRLSCSNFESHLRDALAGKTELSRNGQLPDSGDAKAVSEESSASSWSAWLSQQRLDKLLRHDGRRLRLDSLRVRPLQVEQTTFSLRGQQNNQSSEFLVAGERLQEARDKKLHGRGRVPALGEYGGVGYAVEGHGWSSYNSWGYGEKQVNRHREVYATALEKLLLRLLPCICDGLGAAIYTQWNDVETEVNGLLTYDRHLKLPMEFYQEFSRMVQESARKCMSATRLHSSPQEKHARARQGRQSVRRLKGLLYGGKRPEQDTQEQVWSAMETAARRGQPMCASCQGKKKKTLQVQQGEEGGILGSLWNLGGAWKSGSQQVTDNVLNEDSEYEEDQVDEVTGLVGAHCYTVLAAMEVAADKGKSWFRKERWVRLRNPWGSGRWKGPAPKKGNLPFSSAVFDCVGEKVRRGVERSGTQEQQDAPEGPVTETDPGTFWMLLADFMDEFATVCVSEYRPGYISSILPVKPMQTLKGAQTQVSATLRLLASAERTHLGDVKPLHVVISVLQDSDELFTRNKRRKYSSARIEVLEITSPLDSASPTSACPTQGSRHVASSGFGAQREVLLPVELKAGTHYLVIVHWLQASPVSSWNREGTLRVYAPCPARLEHGQGQAVAQREAYEAAAMGPRGACLKEEQGAQLRCWSDRESGTIALCFDASSAPAGLLASLTWKLQNALLQPNFPSCEGSIPVAGEEQHTQLVDLKPGQRQLTVVSWLDPSKSFSANYSWQATADPCSECGAPVGTRVPGRFSGAFRVLSPSDPGGPATLHEECFEKFMMRVAPRCLQCSEAIVRMPGRFAGQFFAYTENQLGNHAAGQVHAECHEEFQKKFAKICLQCGLPVMQLAGQFSGKHFNYKDAHFGKHGNGPVHEECHLAFLQKWAPACSRCKEPLVALPGRFSGIVFKLTGGDGTLQGVVHEECQAAS</sequence>
<dbReference type="SUPFAM" id="SSF54001">
    <property type="entry name" value="Cysteine proteinases"/>
    <property type="match status" value="1"/>
</dbReference>
<gene>
    <name evidence="5" type="ORF">AK812_SmicGene12085</name>
</gene>
<dbReference type="InterPro" id="IPR001300">
    <property type="entry name" value="Peptidase_C2_calpain_cat"/>
</dbReference>
<evidence type="ECO:0000259" key="4">
    <source>
        <dbReference type="PROSITE" id="PS50203"/>
    </source>
</evidence>
<reference evidence="5 6" key="1">
    <citation type="submission" date="2016-02" db="EMBL/GenBank/DDBJ databases">
        <title>Genome analysis of coral dinoflagellate symbionts highlights evolutionary adaptations to a symbiotic lifestyle.</title>
        <authorList>
            <person name="Aranda M."/>
            <person name="Li Y."/>
            <person name="Liew Y.J."/>
            <person name="Baumgarten S."/>
            <person name="Simakov O."/>
            <person name="Wilson M."/>
            <person name="Piel J."/>
            <person name="Ashoor H."/>
            <person name="Bougouffa S."/>
            <person name="Bajic V.B."/>
            <person name="Ryu T."/>
            <person name="Ravasi T."/>
            <person name="Bayer T."/>
            <person name="Micklem G."/>
            <person name="Kim H."/>
            <person name="Bhak J."/>
            <person name="Lajeunesse T.C."/>
            <person name="Voolstra C.R."/>
        </authorList>
    </citation>
    <scope>NUCLEOTIDE SEQUENCE [LARGE SCALE GENOMIC DNA]</scope>
    <source>
        <strain evidence="5 6">CCMP2467</strain>
    </source>
</reference>
<feature type="compositionally biased region" description="Basic and acidic residues" evidence="3">
    <location>
        <begin position="61"/>
        <end position="71"/>
    </location>
</feature>
<feature type="repeat" description="PPR" evidence="2">
    <location>
        <begin position="302"/>
        <end position="336"/>
    </location>
</feature>
<dbReference type="EMBL" id="LSRX01000200">
    <property type="protein sequence ID" value="OLQ04823.1"/>
    <property type="molecule type" value="Genomic_DNA"/>
</dbReference>
<feature type="repeat" description="PPR" evidence="2">
    <location>
        <begin position="373"/>
        <end position="407"/>
    </location>
</feature>
<evidence type="ECO:0000313" key="6">
    <source>
        <dbReference type="Proteomes" id="UP000186817"/>
    </source>
</evidence>
<comment type="caution">
    <text evidence="5">The sequence shown here is derived from an EMBL/GenBank/DDBJ whole genome shotgun (WGS) entry which is preliminary data.</text>
</comment>
<feature type="region of interest" description="Disordered" evidence="3">
    <location>
        <begin position="58"/>
        <end position="89"/>
    </location>
</feature>
<dbReference type="InterPro" id="IPR038765">
    <property type="entry name" value="Papain-like_cys_pep_sf"/>
</dbReference>
<feature type="repeat" description="PPR" evidence="2">
    <location>
        <begin position="479"/>
        <end position="513"/>
    </location>
</feature>
<comment type="caution">
    <text evidence="1">Lacks conserved residue(s) required for the propagation of feature annotation.</text>
</comment>